<comment type="caution">
    <text evidence="1">The sequence shown here is derived from an EMBL/GenBank/DDBJ whole genome shotgun (WGS) entry which is preliminary data.</text>
</comment>
<dbReference type="Gene3D" id="3.40.50.150">
    <property type="entry name" value="Vaccinia Virus protein VP39"/>
    <property type="match status" value="1"/>
</dbReference>
<dbReference type="PANTHER" id="PTHR43861:SF1">
    <property type="entry name" value="TRANS-ACONITATE 2-METHYLTRANSFERASE"/>
    <property type="match status" value="1"/>
</dbReference>
<gene>
    <name evidence="1" type="ORF">LCGC14_2371210</name>
</gene>
<dbReference type="PANTHER" id="PTHR43861">
    <property type="entry name" value="TRANS-ACONITATE 2-METHYLTRANSFERASE-RELATED"/>
    <property type="match status" value="1"/>
</dbReference>
<dbReference type="Pfam" id="PF13489">
    <property type="entry name" value="Methyltransf_23"/>
    <property type="match status" value="1"/>
</dbReference>
<dbReference type="EMBL" id="LAZR01034956">
    <property type="protein sequence ID" value="KKL28830.1"/>
    <property type="molecule type" value="Genomic_DNA"/>
</dbReference>
<organism evidence="1">
    <name type="scientific">marine sediment metagenome</name>
    <dbReference type="NCBI Taxonomy" id="412755"/>
    <lineage>
        <taxon>unclassified sequences</taxon>
        <taxon>metagenomes</taxon>
        <taxon>ecological metagenomes</taxon>
    </lineage>
</organism>
<sequence length="265" mass="30222">MHTKISAGNPHGCNRYGFAWEHIPAGAEAHLDFGCSDGRFLESLQAKSIRRLVGVDIASEAIQRGRQARPGLELHHVRSTVPVPFPDRAFDSISVLDVLEHVYEQKDLLRELHRKLKDDGVLIVTVPRQHIFSFLDLGNLKFLFPRLHRWHYIRHHSRAEYEQRYVAHPDGLVGDVSAKKRWHEHFSQAKIRSLLEQCGFGVIEFDGAGFIQRPVNVAGLLLARFRVAAGFLHRIVQADARHSESMNLFCVARKMPLPSRRKGEP</sequence>
<name>A0A0F9C3Q1_9ZZZZ</name>
<accession>A0A0F9C3Q1</accession>
<proteinExistence type="predicted"/>
<dbReference type="InterPro" id="IPR029063">
    <property type="entry name" value="SAM-dependent_MTases_sf"/>
</dbReference>
<evidence type="ECO:0000313" key="1">
    <source>
        <dbReference type="EMBL" id="KKL28830.1"/>
    </source>
</evidence>
<dbReference type="AlphaFoldDB" id="A0A0F9C3Q1"/>
<dbReference type="SUPFAM" id="SSF53335">
    <property type="entry name" value="S-adenosyl-L-methionine-dependent methyltransferases"/>
    <property type="match status" value="1"/>
</dbReference>
<protein>
    <submittedName>
        <fullName evidence="1">Uncharacterized protein</fullName>
    </submittedName>
</protein>
<dbReference type="CDD" id="cd02440">
    <property type="entry name" value="AdoMet_MTases"/>
    <property type="match status" value="1"/>
</dbReference>
<reference evidence="1" key="1">
    <citation type="journal article" date="2015" name="Nature">
        <title>Complex archaea that bridge the gap between prokaryotes and eukaryotes.</title>
        <authorList>
            <person name="Spang A."/>
            <person name="Saw J.H."/>
            <person name="Jorgensen S.L."/>
            <person name="Zaremba-Niedzwiedzka K."/>
            <person name="Martijn J."/>
            <person name="Lind A.E."/>
            <person name="van Eijk R."/>
            <person name="Schleper C."/>
            <person name="Guy L."/>
            <person name="Ettema T.J."/>
        </authorList>
    </citation>
    <scope>NUCLEOTIDE SEQUENCE</scope>
</reference>